<feature type="region of interest" description="Disordered" evidence="1">
    <location>
        <begin position="97"/>
        <end position="146"/>
    </location>
</feature>
<feature type="compositionally biased region" description="Basic and acidic residues" evidence="1">
    <location>
        <begin position="114"/>
        <end position="141"/>
    </location>
</feature>
<comment type="caution">
    <text evidence="2">The sequence shown here is derived from an EMBL/GenBank/DDBJ whole genome shotgun (WGS) entry which is preliminary data.</text>
</comment>
<evidence type="ECO:0000313" key="3">
    <source>
        <dbReference type="Proteomes" id="UP001178507"/>
    </source>
</evidence>
<name>A0AA36N6K3_9DINO</name>
<protein>
    <submittedName>
        <fullName evidence="2">Uncharacterized protein</fullName>
    </submittedName>
</protein>
<dbReference type="Proteomes" id="UP001178507">
    <property type="component" value="Unassembled WGS sequence"/>
</dbReference>
<dbReference type="EMBL" id="CAUJNA010003219">
    <property type="protein sequence ID" value="CAJ1396142.1"/>
    <property type="molecule type" value="Genomic_DNA"/>
</dbReference>
<accession>A0AA36N6K3</accession>
<evidence type="ECO:0000256" key="1">
    <source>
        <dbReference type="SAM" id="MobiDB-lite"/>
    </source>
</evidence>
<evidence type="ECO:0000313" key="2">
    <source>
        <dbReference type="EMBL" id="CAJ1396142.1"/>
    </source>
</evidence>
<dbReference type="AlphaFoldDB" id="A0AA36N6K3"/>
<sequence length="297" mass="32579">MDVAAQCRIAARKFTQTDCAESSTEAMGLGLEALNAALACAEVTETTAAELQSKEGTDEGDRFVGAAVRASLAAATASNAAMSAAIAAVEGNRQVIQAAHAKTEPAEAEEEEAQEAKSEKSESDRSEQPEETRRVSEDLGVRRQITQRNNNHKVLQRLNAEILTHQKNVRQFLQANRQLIPEVTCEAKGKAHMLLQDYACEVRLELQQLPVEELLPALKSCGLLAPLFQKQVLAIPVCPKTRVLKMTALYDLQTTLQVLELEVFQPVRQKLGKADHAPLDEIVQHVDKELRSYTGED</sequence>
<gene>
    <name evidence="2" type="ORF">EVOR1521_LOCUS20418</name>
</gene>
<keyword evidence="3" id="KW-1185">Reference proteome</keyword>
<reference evidence="2" key="1">
    <citation type="submission" date="2023-08" db="EMBL/GenBank/DDBJ databases">
        <authorList>
            <person name="Chen Y."/>
            <person name="Shah S."/>
            <person name="Dougan E. K."/>
            <person name="Thang M."/>
            <person name="Chan C."/>
        </authorList>
    </citation>
    <scope>NUCLEOTIDE SEQUENCE</scope>
</reference>
<proteinExistence type="predicted"/>
<organism evidence="2 3">
    <name type="scientific">Effrenium voratum</name>
    <dbReference type="NCBI Taxonomy" id="2562239"/>
    <lineage>
        <taxon>Eukaryota</taxon>
        <taxon>Sar</taxon>
        <taxon>Alveolata</taxon>
        <taxon>Dinophyceae</taxon>
        <taxon>Suessiales</taxon>
        <taxon>Symbiodiniaceae</taxon>
        <taxon>Effrenium</taxon>
    </lineage>
</organism>